<sequence>DEDDAEDAEDFDVGDAVGKALALINQIRKSPQAKAYFRTTCKEVDVPVLQLLLWIRTPHQTFSAANRATLWAAIPVLENLQENW</sequence>
<protein>
    <submittedName>
        <fullName evidence="1">Uncharacterized protein</fullName>
    </submittedName>
</protein>
<gene>
    <name evidence="1" type="ORF">FOMPIDRAFT_1109610</name>
</gene>
<evidence type="ECO:0000313" key="2">
    <source>
        <dbReference type="Proteomes" id="UP000015241"/>
    </source>
</evidence>
<dbReference type="STRING" id="743788.S8DMT3"/>
<feature type="non-terminal residue" evidence="1">
    <location>
        <position position="1"/>
    </location>
</feature>
<keyword evidence="2" id="KW-1185">Reference proteome</keyword>
<accession>S8DMT3</accession>
<organism evidence="1 2">
    <name type="scientific">Fomitopsis schrenkii</name>
    <name type="common">Brown rot fungus</name>
    <dbReference type="NCBI Taxonomy" id="2126942"/>
    <lineage>
        <taxon>Eukaryota</taxon>
        <taxon>Fungi</taxon>
        <taxon>Dikarya</taxon>
        <taxon>Basidiomycota</taxon>
        <taxon>Agaricomycotina</taxon>
        <taxon>Agaricomycetes</taxon>
        <taxon>Polyporales</taxon>
        <taxon>Fomitopsis</taxon>
    </lineage>
</organism>
<dbReference type="Proteomes" id="UP000015241">
    <property type="component" value="Unassembled WGS sequence"/>
</dbReference>
<evidence type="ECO:0000313" key="1">
    <source>
        <dbReference type="EMBL" id="EPS92638.1"/>
    </source>
</evidence>
<dbReference type="AlphaFoldDB" id="S8DMT3"/>
<dbReference type="EMBL" id="KE504419">
    <property type="protein sequence ID" value="EPS92638.1"/>
    <property type="molecule type" value="Genomic_DNA"/>
</dbReference>
<dbReference type="InParanoid" id="S8DMT3"/>
<dbReference type="HOGENOM" id="CLU_2533591_0_0_1"/>
<name>S8DMT3_FOMSC</name>
<reference evidence="1 2" key="1">
    <citation type="journal article" date="2012" name="Science">
        <title>The Paleozoic origin of enzymatic lignin decomposition reconstructed from 31 fungal genomes.</title>
        <authorList>
            <person name="Floudas D."/>
            <person name="Binder M."/>
            <person name="Riley R."/>
            <person name="Barry K."/>
            <person name="Blanchette R.A."/>
            <person name="Henrissat B."/>
            <person name="Martinez A.T."/>
            <person name="Otillar R."/>
            <person name="Spatafora J.W."/>
            <person name="Yadav J.S."/>
            <person name="Aerts A."/>
            <person name="Benoit I."/>
            <person name="Boyd A."/>
            <person name="Carlson A."/>
            <person name="Copeland A."/>
            <person name="Coutinho P.M."/>
            <person name="de Vries R.P."/>
            <person name="Ferreira P."/>
            <person name="Findley K."/>
            <person name="Foster B."/>
            <person name="Gaskell J."/>
            <person name="Glotzer D."/>
            <person name="Gorecki P."/>
            <person name="Heitman J."/>
            <person name="Hesse C."/>
            <person name="Hori C."/>
            <person name="Igarashi K."/>
            <person name="Jurgens J.A."/>
            <person name="Kallen N."/>
            <person name="Kersten P."/>
            <person name="Kohler A."/>
            <person name="Kuees U."/>
            <person name="Kumar T.K.A."/>
            <person name="Kuo A."/>
            <person name="LaButti K."/>
            <person name="Larrondo L.F."/>
            <person name="Lindquist E."/>
            <person name="Ling A."/>
            <person name="Lombard V."/>
            <person name="Lucas S."/>
            <person name="Lundell T."/>
            <person name="Martin R."/>
            <person name="McLaughlin D.J."/>
            <person name="Morgenstern I."/>
            <person name="Morin E."/>
            <person name="Murat C."/>
            <person name="Nagy L.G."/>
            <person name="Nolan M."/>
            <person name="Ohm R.A."/>
            <person name="Patyshakuliyeva A."/>
            <person name="Rokas A."/>
            <person name="Ruiz-Duenas F.J."/>
            <person name="Sabat G."/>
            <person name="Salamov A."/>
            <person name="Samejima M."/>
            <person name="Schmutz J."/>
            <person name="Slot J.C."/>
            <person name="St John F."/>
            <person name="Stenlid J."/>
            <person name="Sun H."/>
            <person name="Sun S."/>
            <person name="Syed K."/>
            <person name="Tsang A."/>
            <person name="Wiebenga A."/>
            <person name="Young D."/>
            <person name="Pisabarro A."/>
            <person name="Eastwood D.C."/>
            <person name="Martin F."/>
            <person name="Cullen D."/>
            <person name="Grigoriev I.V."/>
            <person name="Hibbett D.S."/>
        </authorList>
    </citation>
    <scope>NUCLEOTIDE SEQUENCE</scope>
    <source>
        <strain evidence="2">FP-58527</strain>
    </source>
</reference>
<feature type="non-terminal residue" evidence="1">
    <location>
        <position position="84"/>
    </location>
</feature>
<dbReference type="OrthoDB" id="2682319at2759"/>
<proteinExistence type="predicted"/>